<feature type="region of interest" description="Disordered" evidence="8">
    <location>
        <begin position="39"/>
        <end position="94"/>
    </location>
</feature>
<keyword evidence="7" id="KW-0539">Nucleus</keyword>
<feature type="compositionally biased region" description="Basic and acidic residues" evidence="8">
    <location>
        <begin position="677"/>
        <end position="689"/>
    </location>
</feature>
<evidence type="ECO:0000256" key="1">
    <source>
        <dbReference type="ARBA" id="ARBA00004123"/>
    </source>
</evidence>
<dbReference type="InterPro" id="IPR051615">
    <property type="entry name" value="Transcr_Regulatory_Elem"/>
</dbReference>
<dbReference type="InterPro" id="IPR001138">
    <property type="entry name" value="Zn2Cys6_DnaBD"/>
</dbReference>
<gene>
    <name evidence="10" type="ORF">DFH08DRAFT_1084782</name>
</gene>
<dbReference type="InterPro" id="IPR036864">
    <property type="entry name" value="Zn2-C6_fun-type_DNA-bd_sf"/>
</dbReference>
<feature type="compositionally biased region" description="Basic and acidic residues" evidence="8">
    <location>
        <begin position="937"/>
        <end position="955"/>
    </location>
</feature>
<keyword evidence="11" id="KW-1185">Reference proteome</keyword>
<dbReference type="PANTHER" id="PTHR31313:SF78">
    <property type="entry name" value="TRANSCRIPTION FACTOR DOMAIN-CONTAINING PROTEIN"/>
    <property type="match status" value="1"/>
</dbReference>
<keyword evidence="6" id="KW-0804">Transcription</keyword>
<feature type="region of interest" description="Disordered" evidence="8">
    <location>
        <begin position="388"/>
        <end position="468"/>
    </location>
</feature>
<feature type="region of interest" description="Disordered" evidence="8">
    <location>
        <begin position="1004"/>
        <end position="1025"/>
    </location>
</feature>
<feature type="region of interest" description="Disordered" evidence="8">
    <location>
        <begin position="107"/>
        <end position="128"/>
    </location>
</feature>
<feature type="compositionally biased region" description="Low complexity" evidence="8">
    <location>
        <begin position="481"/>
        <end position="491"/>
    </location>
</feature>
<feature type="compositionally biased region" description="Basic and acidic residues" evidence="8">
    <location>
        <begin position="276"/>
        <end position="289"/>
    </location>
</feature>
<dbReference type="Pfam" id="PF04082">
    <property type="entry name" value="Fungal_trans"/>
    <property type="match status" value="1"/>
</dbReference>
<sequence length="1411" mass="149977">MVVFAFGPQNNTRSTAHLQRVKPECDDVLPQVAHNSHASQHQFHFSASSSSLSPPDSLSSASTSRFSSTGPFGGATKLAPTRTTGNRSSSSSMSWPAHAAEYTLPYADYDDDDEPDTPGGAKGNSKAVRRRSSKACDQCRKSKCKCERPAPGEPCRSCVLLGTGGSFFSSLPFSFLPASCIPFAECTSLGPSRKRGPPKGYIDAIEARLHQTEALVGILLAAAGMSYAAPSNSSSAAHPKKKTGSSNARDATEDEDTEMTDHDHGSRSRNLRRRGGRDQPLDKNRDTDVDERAHGLLADLGEDALARAILARIDQSAYGPVGRAAKEGVGAGGGESGSVSPVGGVSVGGGGAGAGKMKGAGAGDVGGGGHPSHEWMDRVTAHVLRRARERRSQNPNRNMNTNNTNNNDSAGNISFHSPVHPSQQQHIQHPRPHPHALAHSQSHPHLRSFGSSPVGTGRPRSGAGAGAGVANGNGMYAASPYAQQQQVRTQQHSSGPGQLAPPQRPAIVTALGDEYRHTGPGQGYSAHAHALSPRYPASAGAGGTEGRRLRRRVDGGPDYRAWGPESATDAAYANGNGSFRAAGAERRSYSPTGSGSDAELDVDVPHSPSPPPPRGAATSYMRESRGAREERGGGGAGRGREEGGADGLAGAVGQLSLNEDKQVRYHGKASGLHLLARRGEPPPDGERGRSQARRGASVSGASRVSVDEPKVEGKDGELGRNVGGIWRFPKARVWPAAPAAAADDDYVGVGEVDANGLPPRATQEALLARYFTHVHPSFPVVHKRAVQEAWARGEGPSPLLLLAMFALAARHAPQPAPAALSPDASRVPSQHMWPAGDAFLFRAKALLDSSYASSRASTCAALLLMGFREIGIGAMAQAWIYIGMAVRMAQDLGMQRDADGWVRAGVRVGGKYTTGDEGRTGKGKGNGAAGEGDAEMEDKPEGRRAEGDSEEAGRSKDGKLFGEWEIAERRRIWYACVIMDKYVSTYIGRPLAIFERDFDTSLPSESDAEELEEWTPPPDAPVSGAPRPGRVISCFNASARLSGILSQIVQSIYALRPAASRHAELVVLDGQLEKWHLALPAHLQHDPARSSRSGVEAPLPQVLTLHLQYWCAVLLLHRPFIRQNAIRNKHSPAPEEGDVRGNAEKSYELCAGAANHITTIVVLYAETYTLKHCAVFLCYYVFTASIMHVTSLSAHPTDPQARMGLTRCMDALKEMEIVWPAAGRALELLCGAIADAEDVSSSINTSGGDASASRVRKRSAEQRLDDSFVPPANGAADNFLSLRQYAPIYSASGHYGLEARSSQSAYYPPGSSPFERWPTEDSGAALAFQGALSTAVMGPAYSTGLVDGRHRAPAHEAEARFGQQLPQYWNEYSAFPPLEPGYADLNDPALAVHGEQQIYPLHDFGLYSQNH</sequence>
<keyword evidence="3" id="KW-0862">Zinc</keyword>
<keyword evidence="5" id="KW-0238">DNA-binding</keyword>
<evidence type="ECO:0000256" key="6">
    <source>
        <dbReference type="ARBA" id="ARBA00023163"/>
    </source>
</evidence>
<evidence type="ECO:0000259" key="9">
    <source>
        <dbReference type="SMART" id="SM00906"/>
    </source>
</evidence>
<evidence type="ECO:0000256" key="3">
    <source>
        <dbReference type="ARBA" id="ARBA00022833"/>
    </source>
</evidence>
<evidence type="ECO:0000256" key="8">
    <source>
        <dbReference type="SAM" id="MobiDB-lite"/>
    </source>
</evidence>
<dbReference type="CDD" id="cd00067">
    <property type="entry name" value="GAL4"/>
    <property type="match status" value="1"/>
</dbReference>
<feature type="compositionally biased region" description="Low complexity" evidence="8">
    <location>
        <begin position="416"/>
        <end position="427"/>
    </location>
</feature>
<dbReference type="GO" id="GO:0005634">
    <property type="term" value="C:nucleus"/>
    <property type="evidence" value="ECO:0007669"/>
    <property type="project" value="UniProtKB-SubCell"/>
</dbReference>
<feature type="region of interest" description="Disordered" evidence="8">
    <location>
        <begin position="912"/>
        <end position="955"/>
    </location>
</feature>
<evidence type="ECO:0000256" key="4">
    <source>
        <dbReference type="ARBA" id="ARBA00023015"/>
    </source>
</evidence>
<feature type="region of interest" description="Disordered" evidence="8">
    <location>
        <begin position="481"/>
        <end position="502"/>
    </location>
</feature>
<dbReference type="GO" id="GO:0003677">
    <property type="term" value="F:DNA binding"/>
    <property type="evidence" value="ECO:0007669"/>
    <property type="project" value="UniProtKB-KW"/>
</dbReference>
<dbReference type="GO" id="GO:0006351">
    <property type="term" value="P:DNA-templated transcription"/>
    <property type="evidence" value="ECO:0007669"/>
    <property type="project" value="InterPro"/>
</dbReference>
<feature type="compositionally biased region" description="Low complexity" evidence="8">
    <location>
        <begin position="39"/>
        <end position="68"/>
    </location>
</feature>
<feature type="compositionally biased region" description="Basic residues" evidence="8">
    <location>
        <begin position="428"/>
        <end position="446"/>
    </location>
</feature>
<protein>
    <submittedName>
        <fullName evidence="10">Fungal-specific transcription factor domain-containing protein</fullName>
    </submittedName>
</protein>
<feature type="domain" description="Xylanolytic transcriptional activator regulatory" evidence="9">
    <location>
        <begin position="878"/>
        <end position="1009"/>
    </location>
</feature>
<reference evidence="10" key="1">
    <citation type="submission" date="2023-03" db="EMBL/GenBank/DDBJ databases">
        <title>Massive genome expansion in bonnet fungi (Mycena s.s.) driven by repeated elements and novel gene families across ecological guilds.</title>
        <authorList>
            <consortium name="Lawrence Berkeley National Laboratory"/>
            <person name="Harder C.B."/>
            <person name="Miyauchi S."/>
            <person name="Viragh M."/>
            <person name="Kuo A."/>
            <person name="Thoen E."/>
            <person name="Andreopoulos B."/>
            <person name="Lu D."/>
            <person name="Skrede I."/>
            <person name="Drula E."/>
            <person name="Henrissat B."/>
            <person name="Morin E."/>
            <person name="Kohler A."/>
            <person name="Barry K."/>
            <person name="LaButti K."/>
            <person name="Morin E."/>
            <person name="Salamov A."/>
            <person name="Lipzen A."/>
            <person name="Mereny Z."/>
            <person name="Hegedus B."/>
            <person name="Baldrian P."/>
            <person name="Stursova M."/>
            <person name="Weitz H."/>
            <person name="Taylor A."/>
            <person name="Grigoriev I.V."/>
            <person name="Nagy L.G."/>
            <person name="Martin F."/>
            <person name="Kauserud H."/>
        </authorList>
    </citation>
    <scope>NUCLEOTIDE SEQUENCE</scope>
    <source>
        <strain evidence="10">CBHHK002</strain>
    </source>
</reference>
<proteinExistence type="predicted"/>
<dbReference type="SUPFAM" id="SSF57701">
    <property type="entry name" value="Zn2/Cys6 DNA-binding domain"/>
    <property type="match status" value="1"/>
</dbReference>
<dbReference type="InterPro" id="IPR007219">
    <property type="entry name" value="XnlR_reg_dom"/>
</dbReference>
<dbReference type="Proteomes" id="UP001218218">
    <property type="component" value="Unassembled WGS sequence"/>
</dbReference>
<evidence type="ECO:0000256" key="7">
    <source>
        <dbReference type="ARBA" id="ARBA00023242"/>
    </source>
</evidence>
<dbReference type="GO" id="GO:0008270">
    <property type="term" value="F:zinc ion binding"/>
    <property type="evidence" value="ECO:0007669"/>
    <property type="project" value="InterPro"/>
</dbReference>
<name>A0AAD6ZJG0_9AGAR</name>
<feature type="compositionally biased region" description="Low complexity" evidence="8">
    <location>
        <begin position="394"/>
        <end position="407"/>
    </location>
</feature>
<feature type="region of interest" description="Disordered" evidence="8">
    <location>
        <begin position="229"/>
        <end position="289"/>
    </location>
</feature>
<dbReference type="CDD" id="cd12148">
    <property type="entry name" value="fungal_TF_MHR"/>
    <property type="match status" value="1"/>
</dbReference>
<dbReference type="Gene3D" id="4.10.240.10">
    <property type="entry name" value="Zn(2)-C6 fungal-type DNA-binding domain"/>
    <property type="match status" value="1"/>
</dbReference>
<organism evidence="10 11">
    <name type="scientific">Mycena albidolilacea</name>
    <dbReference type="NCBI Taxonomy" id="1033008"/>
    <lineage>
        <taxon>Eukaryota</taxon>
        <taxon>Fungi</taxon>
        <taxon>Dikarya</taxon>
        <taxon>Basidiomycota</taxon>
        <taxon>Agaricomycotina</taxon>
        <taxon>Agaricomycetes</taxon>
        <taxon>Agaricomycetidae</taxon>
        <taxon>Agaricales</taxon>
        <taxon>Marasmiineae</taxon>
        <taxon>Mycenaceae</taxon>
        <taxon>Mycena</taxon>
    </lineage>
</organism>
<feature type="region of interest" description="Disordered" evidence="8">
    <location>
        <begin position="669"/>
        <end position="719"/>
    </location>
</feature>
<comment type="subcellular location">
    <subcellularLocation>
        <location evidence="1">Nucleus</location>
    </subcellularLocation>
</comment>
<dbReference type="SMART" id="SM00906">
    <property type="entry name" value="Fungal_trans"/>
    <property type="match status" value="1"/>
</dbReference>
<keyword evidence="2" id="KW-0479">Metal-binding</keyword>
<evidence type="ECO:0000256" key="2">
    <source>
        <dbReference type="ARBA" id="ARBA00022723"/>
    </source>
</evidence>
<feature type="region of interest" description="Disordered" evidence="8">
    <location>
        <begin position="536"/>
        <end position="647"/>
    </location>
</feature>
<dbReference type="EMBL" id="JARIHO010000042">
    <property type="protein sequence ID" value="KAJ7326161.1"/>
    <property type="molecule type" value="Genomic_DNA"/>
</dbReference>
<feature type="compositionally biased region" description="Low complexity" evidence="8">
    <location>
        <begin position="693"/>
        <end position="704"/>
    </location>
</feature>
<evidence type="ECO:0000256" key="5">
    <source>
        <dbReference type="ARBA" id="ARBA00023125"/>
    </source>
</evidence>
<keyword evidence="4" id="KW-0805">Transcription regulation</keyword>
<feature type="compositionally biased region" description="Basic and acidic residues" evidence="8">
    <location>
        <begin position="622"/>
        <end position="643"/>
    </location>
</feature>
<dbReference type="PANTHER" id="PTHR31313">
    <property type="entry name" value="TY1 ENHANCER ACTIVATOR"/>
    <property type="match status" value="1"/>
</dbReference>
<feature type="compositionally biased region" description="Basic and acidic residues" evidence="8">
    <location>
        <begin position="705"/>
        <end position="718"/>
    </location>
</feature>
<evidence type="ECO:0000313" key="11">
    <source>
        <dbReference type="Proteomes" id="UP001218218"/>
    </source>
</evidence>
<comment type="caution">
    <text evidence="10">The sequence shown here is derived from an EMBL/GenBank/DDBJ whole genome shotgun (WGS) entry which is preliminary data.</text>
</comment>
<dbReference type="GO" id="GO:0000981">
    <property type="term" value="F:DNA-binding transcription factor activity, RNA polymerase II-specific"/>
    <property type="evidence" value="ECO:0007669"/>
    <property type="project" value="InterPro"/>
</dbReference>
<evidence type="ECO:0000313" key="10">
    <source>
        <dbReference type="EMBL" id="KAJ7326161.1"/>
    </source>
</evidence>
<accession>A0AAD6ZJG0</accession>